<organism evidence="1 2">
    <name type="scientific">Marinibactrum halimedae</name>
    <dbReference type="NCBI Taxonomy" id="1444977"/>
    <lineage>
        <taxon>Bacteria</taxon>
        <taxon>Pseudomonadati</taxon>
        <taxon>Pseudomonadota</taxon>
        <taxon>Gammaproteobacteria</taxon>
        <taxon>Cellvibrionales</taxon>
        <taxon>Cellvibrionaceae</taxon>
        <taxon>Marinibactrum</taxon>
    </lineage>
</organism>
<protein>
    <submittedName>
        <fullName evidence="1">Uncharacterized protein</fullName>
    </submittedName>
</protein>
<dbReference type="EMBL" id="BSPD01000002">
    <property type="protein sequence ID" value="GLS24395.1"/>
    <property type="molecule type" value="Genomic_DNA"/>
</dbReference>
<keyword evidence="2" id="KW-1185">Reference proteome</keyword>
<sequence>MIVIICLLFKYKKPLKIQRLFLWRVLLFVEDVIAQGLLRSQRGHDLNSPVHLYRNSFQDDKGLYKSCIES</sequence>
<comment type="caution">
    <text evidence="1">The sequence shown here is derived from an EMBL/GenBank/DDBJ whole genome shotgun (WGS) entry which is preliminary data.</text>
</comment>
<reference evidence="1 2" key="1">
    <citation type="journal article" date="2014" name="Int. J. Syst. Evol. Microbiol.">
        <title>Complete genome sequence of Corynebacterium casei LMG S-19264T (=DSM 44701T), isolated from a smear-ripened cheese.</title>
        <authorList>
            <consortium name="US DOE Joint Genome Institute (JGI-PGF)"/>
            <person name="Walter F."/>
            <person name="Albersmeier A."/>
            <person name="Kalinowski J."/>
            <person name="Ruckert C."/>
        </authorList>
    </citation>
    <scope>NUCLEOTIDE SEQUENCE [LARGE SCALE GENOMIC DNA]</scope>
    <source>
        <strain evidence="1 2">NBRC 110095</strain>
    </source>
</reference>
<name>A0AA37WKQ2_9GAMM</name>
<accession>A0AA37WKQ2</accession>
<proteinExistence type="predicted"/>
<dbReference type="AlphaFoldDB" id="A0AA37WKQ2"/>
<dbReference type="Proteomes" id="UP001156870">
    <property type="component" value="Unassembled WGS sequence"/>
</dbReference>
<evidence type="ECO:0000313" key="2">
    <source>
        <dbReference type="Proteomes" id="UP001156870"/>
    </source>
</evidence>
<gene>
    <name evidence="1" type="ORF">GCM10007877_01060</name>
</gene>
<evidence type="ECO:0000313" key="1">
    <source>
        <dbReference type="EMBL" id="GLS24395.1"/>
    </source>
</evidence>